<dbReference type="EMBL" id="ABCK01000024">
    <property type="protein sequence ID" value="EDM25759.1"/>
    <property type="molecule type" value="Genomic_DNA"/>
</dbReference>
<evidence type="ECO:0000313" key="1">
    <source>
        <dbReference type="EMBL" id="EDM25759.1"/>
    </source>
</evidence>
<evidence type="ECO:0000313" key="2">
    <source>
        <dbReference type="Proteomes" id="UP000004947"/>
    </source>
</evidence>
<organism evidence="1 2">
    <name type="scientific">Lentisphaera araneosa HTCC2155</name>
    <dbReference type="NCBI Taxonomy" id="313628"/>
    <lineage>
        <taxon>Bacteria</taxon>
        <taxon>Pseudomonadati</taxon>
        <taxon>Lentisphaerota</taxon>
        <taxon>Lentisphaeria</taxon>
        <taxon>Lentisphaerales</taxon>
        <taxon>Lentisphaeraceae</taxon>
        <taxon>Lentisphaera</taxon>
    </lineage>
</organism>
<dbReference type="RefSeq" id="WP_007280421.1">
    <property type="nucleotide sequence ID" value="NZ_ABCK01000024.1"/>
</dbReference>
<proteinExistence type="predicted"/>
<dbReference type="Proteomes" id="UP000004947">
    <property type="component" value="Unassembled WGS sequence"/>
</dbReference>
<sequence length="126" mass="14776">MEDQQIKKALKVIRKYSKAIKKKPAFELAQEWKLPYDKHTIKDSIKLIIKCRKVPEMDDFLKSGYIMLSEWQDIFTPIGFGDSNTVRAAMSIIEKGMQSRVNSEREKLYQEITDFVNEVNKGCREK</sequence>
<gene>
    <name evidence="1" type="ORF">LNTAR_15122</name>
</gene>
<dbReference type="STRING" id="313628.LNTAR_15122"/>
<reference evidence="1 2" key="1">
    <citation type="journal article" date="2010" name="J. Bacteriol.">
        <title>Genome sequence of Lentisphaera araneosa HTCC2155T, the type species of the order Lentisphaerales in the phylum Lentisphaerae.</title>
        <authorList>
            <person name="Thrash J.C."/>
            <person name="Cho J.C."/>
            <person name="Vergin K.L."/>
            <person name="Morris R.M."/>
            <person name="Giovannoni S.J."/>
        </authorList>
    </citation>
    <scope>NUCLEOTIDE SEQUENCE [LARGE SCALE GENOMIC DNA]</scope>
    <source>
        <strain evidence="1 2">HTCC2155</strain>
    </source>
</reference>
<name>A6DRE9_9BACT</name>
<keyword evidence="2" id="KW-1185">Reference proteome</keyword>
<dbReference type="AlphaFoldDB" id="A6DRE9"/>
<protein>
    <submittedName>
        <fullName evidence="1">Uncharacterized protein</fullName>
    </submittedName>
</protein>
<accession>A6DRE9</accession>
<comment type="caution">
    <text evidence="1">The sequence shown here is derived from an EMBL/GenBank/DDBJ whole genome shotgun (WGS) entry which is preliminary data.</text>
</comment>